<feature type="region of interest" description="Disordered" evidence="1">
    <location>
        <begin position="1"/>
        <end position="208"/>
    </location>
</feature>
<dbReference type="AlphaFoldDB" id="M3YVB7"/>
<evidence type="ECO:0000256" key="1">
    <source>
        <dbReference type="SAM" id="MobiDB-lite"/>
    </source>
</evidence>
<feature type="compositionally biased region" description="Pro residues" evidence="1">
    <location>
        <begin position="164"/>
        <end position="176"/>
    </location>
</feature>
<dbReference type="HOGENOM" id="CLU_1320514_0_0_1"/>
<dbReference type="Ensembl" id="ENSMPUT00000015516.1">
    <property type="protein sequence ID" value="ENSMPUP00000015277.1"/>
    <property type="gene ID" value="ENSMPUG00000015387.1"/>
</dbReference>
<proteinExistence type="predicted"/>
<evidence type="ECO:0000313" key="2">
    <source>
        <dbReference type="Ensembl" id="ENSMPUP00000015277.1"/>
    </source>
</evidence>
<protein>
    <submittedName>
        <fullName evidence="2">Uncharacterized protein</fullName>
    </submittedName>
</protein>
<dbReference type="EMBL" id="AEYP01062172">
    <property type="status" value="NOT_ANNOTATED_CDS"/>
    <property type="molecule type" value="Genomic_DNA"/>
</dbReference>
<sequence length="208" mass="21281">MEQVQHALDSLAPPSPTGQEGEVPTLSRGVPGWGGWTRTLPEEPAGGGGAGGKARAGAAGGRPLPGQALRAGAPRFRALGVPEVRKEPRAPDPAGGQLRRPPPFPFRASRGAGTGSRKPWRPAAGLFPSCWSHLPPPAAEWVGQPRTLSPPLLTLAGQSRSSDPPSPPASGLPPPSRGCRGEGRKFPGSPPSSGPPPLRAAPRGPLTR</sequence>
<dbReference type="InParanoid" id="M3YVB7"/>
<name>M3YVB7_MUSPF</name>
<accession>M3YVB7</accession>
<organism evidence="2">
    <name type="scientific">Mustela putorius furo</name>
    <name type="common">European domestic ferret</name>
    <name type="synonym">Mustela furo</name>
    <dbReference type="NCBI Taxonomy" id="9669"/>
    <lineage>
        <taxon>Eukaryota</taxon>
        <taxon>Metazoa</taxon>
        <taxon>Chordata</taxon>
        <taxon>Craniata</taxon>
        <taxon>Vertebrata</taxon>
        <taxon>Euteleostomi</taxon>
        <taxon>Mammalia</taxon>
        <taxon>Eutheria</taxon>
        <taxon>Laurasiatheria</taxon>
        <taxon>Carnivora</taxon>
        <taxon>Caniformia</taxon>
        <taxon>Musteloidea</taxon>
        <taxon>Mustelidae</taxon>
        <taxon>Mustelinae</taxon>
        <taxon>Mustela</taxon>
    </lineage>
</organism>
<reference evidence="2" key="1">
    <citation type="submission" date="2024-06" db="UniProtKB">
        <authorList>
            <consortium name="Ensembl"/>
        </authorList>
    </citation>
    <scope>IDENTIFICATION</scope>
</reference>
<feature type="compositionally biased region" description="Gly residues" evidence="1">
    <location>
        <begin position="45"/>
        <end position="60"/>
    </location>
</feature>
<feature type="compositionally biased region" description="Pro residues" evidence="1">
    <location>
        <begin position="188"/>
        <end position="199"/>
    </location>
</feature>